<dbReference type="EMBL" id="BTSX01000004">
    <property type="protein sequence ID" value="GMS93253.1"/>
    <property type="molecule type" value="Genomic_DNA"/>
</dbReference>
<keyword evidence="2" id="KW-1185">Reference proteome</keyword>
<name>A0AAV5TGL6_9BILA</name>
<dbReference type="Proteomes" id="UP001432027">
    <property type="component" value="Unassembled WGS sequence"/>
</dbReference>
<reference evidence="1" key="1">
    <citation type="submission" date="2023-10" db="EMBL/GenBank/DDBJ databases">
        <title>Genome assembly of Pristionchus species.</title>
        <authorList>
            <person name="Yoshida K."/>
            <person name="Sommer R.J."/>
        </authorList>
    </citation>
    <scope>NUCLEOTIDE SEQUENCE</scope>
    <source>
        <strain evidence="1">RS0144</strain>
    </source>
</reference>
<sequence length="171" mass="18670">RECGGGEPYPPKLMASGNQIHLTCDATSSRFVPNKGYRLVRDNVTQVVIDAVDINECAETPDICCANESKCKGPNCVKCFNLPGSYACQSESIVCDAASLDKNTCKCQGLACTRNTAWYAGCDGNPTKIKGLDKEKRVCTRILNQQTSKFESFDNEHALFEYAVKGKCDCC</sequence>
<evidence type="ECO:0000313" key="1">
    <source>
        <dbReference type="EMBL" id="GMS93253.1"/>
    </source>
</evidence>
<gene>
    <name evidence="1" type="ORF">PENTCL1PPCAC_15428</name>
</gene>
<organism evidence="1 2">
    <name type="scientific">Pristionchus entomophagus</name>
    <dbReference type="NCBI Taxonomy" id="358040"/>
    <lineage>
        <taxon>Eukaryota</taxon>
        <taxon>Metazoa</taxon>
        <taxon>Ecdysozoa</taxon>
        <taxon>Nematoda</taxon>
        <taxon>Chromadorea</taxon>
        <taxon>Rhabditida</taxon>
        <taxon>Rhabditina</taxon>
        <taxon>Diplogasteromorpha</taxon>
        <taxon>Diplogasteroidea</taxon>
        <taxon>Neodiplogasteridae</taxon>
        <taxon>Pristionchus</taxon>
    </lineage>
</organism>
<comment type="caution">
    <text evidence="1">The sequence shown here is derived from an EMBL/GenBank/DDBJ whole genome shotgun (WGS) entry which is preliminary data.</text>
</comment>
<feature type="non-terminal residue" evidence="1">
    <location>
        <position position="171"/>
    </location>
</feature>
<dbReference type="AlphaFoldDB" id="A0AAV5TGL6"/>
<accession>A0AAV5TGL6</accession>
<evidence type="ECO:0000313" key="2">
    <source>
        <dbReference type="Proteomes" id="UP001432027"/>
    </source>
</evidence>
<feature type="non-terminal residue" evidence="1">
    <location>
        <position position="1"/>
    </location>
</feature>
<protein>
    <submittedName>
        <fullName evidence="1">Uncharacterized protein</fullName>
    </submittedName>
</protein>
<proteinExistence type="predicted"/>